<dbReference type="EMBL" id="ACOU01000002">
    <property type="protein sequence ID" value="EKX73587.1"/>
    <property type="molecule type" value="Genomic_DNA"/>
</dbReference>
<protein>
    <recommendedName>
        <fullName evidence="4">Signal peptide-containing protein</fullName>
    </recommendedName>
</protein>
<accession>L1LDR0</accession>
<feature type="signal peptide" evidence="1">
    <location>
        <begin position="1"/>
        <end position="18"/>
    </location>
</feature>
<feature type="chain" id="PRO_5003953133" description="Signal peptide-containing protein" evidence="1">
    <location>
        <begin position="19"/>
        <end position="250"/>
    </location>
</feature>
<sequence length="250" mass="27760">MNVLLQLVIPATLAILRANLTNSSLVEGGAIGFVPRAEDQAIPFNPPKTPIDIDVAGETPEMVLMQEAPGNPSATSYTVKPEHYDSHIIGDVLDNGEVILEANTMVIERRVYFQDEGDARIIRVSDMFLIAGGGGLDCETTELVKRKGYYQYEPLARYPVDLNLLSNNLPNEIERITDPSGETVFRVRPHLINYAYICIVSYGDRLIYGTGCYDIFSREVTVDSSDGFLVVKIASYWNNGRLSNSEHTLR</sequence>
<evidence type="ECO:0000313" key="3">
    <source>
        <dbReference type="Proteomes" id="UP000031512"/>
    </source>
</evidence>
<evidence type="ECO:0000313" key="2">
    <source>
        <dbReference type="EMBL" id="EKX73587.1"/>
    </source>
</evidence>
<gene>
    <name evidence="2" type="ORF">BEWA_036230</name>
</gene>
<dbReference type="KEGG" id="beq:BEWA_036230"/>
<evidence type="ECO:0008006" key="4">
    <source>
        <dbReference type="Google" id="ProtNLM"/>
    </source>
</evidence>
<proteinExistence type="predicted"/>
<dbReference type="AlphaFoldDB" id="L1LDR0"/>
<name>L1LDR0_THEEQ</name>
<dbReference type="VEuPathDB" id="PiroplasmaDB:BEWA_036230"/>
<keyword evidence="1" id="KW-0732">Signal</keyword>
<dbReference type="Proteomes" id="UP000031512">
    <property type="component" value="Unassembled WGS sequence"/>
</dbReference>
<reference evidence="2 3" key="1">
    <citation type="journal article" date="2012" name="BMC Genomics">
        <title>Comparative genomic analysis and phylogenetic position of Theileria equi.</title>
        <authorList>
            <person name="Kappmeyer L.S."/>
            <person name="Thiagarajan M."/>
            <person name="Herndon D.R."/>
            <person name="Ramsay J.D."/>
            <person name="Caler E."/>
            <person name="Djikeng A."/>
            <person name="Gillespie J.J."/>
            <person name="Lau A.O."/>
            <person name="Roalson E.H."/>
            <person name="Silva J.C."/>
            <person name="Silva M.G."/>
            <person name="Suarez C.E."/>
            <person name="Ueti M.W."/>
            <person name="Nene V.M."/>
            <person name="Mealey R.H."/>
            <person name="Knowles D.P."/>
            <person name="Brayton K.A."/>
        </authorList>
    </citation>
    <scope>NUCLEOTIDE SEQUENCE [LARGE SCALE GENOMIC DNA]</scope>
    <source>
        <strain evidence="2 3">WA</strain>
    </source>
</reference>
<organism evidence="2 3">
    <name type="scientific">Theileria equi strain WA</name>
    <dbReference type="NCBI Taxonomy" id="1537102"/>
    <lineage>
        <taxon>Eukaryota</taxon>
        <taxon>Sar</taxon>
        <taxon>Alveolata</taxon>
        <taxon>Apicomplexa</taxon>
        <taxon>Aconoidasida</taxon>
        <taxon>Piroplasmida</taxon>
        <taxon>Theileriidae</taxon>
        <taxon>Theileria</taxon>
    </lineage>
</organism>
<keyword evidence="3" id="KW-1185">Reference proteome</keyword>
<dbReference type="GeneID" id="15806510"/>
<dbReference type="RefSeq" id="XP_004833039.1">
    <property type="nucleotide sequence ID" value="XM_004832982.1"/>
</dbReference>
<comment type="caution">
    <text evidence="2">The sequence shown here is derived from an EMBL/GenBank/DDBJ whole genome shotgun (WGS) entry which is preliminary data.</text>
</comment>
<evidence type="ECO:0000256" key="1">
    <source>
        <dbReference type="SAM" id="SignalP"/>
    </source>
</evidence>